<feature type="region of interest" description="Disordered" evidence="1">
    <location>
        <begin position="13"/>
        <end position="54"/>
    </location>
</feature>
<accession>A0A0D3KU69</accession>
<feature type="compositionally biased region" description="Polar residues" evidence="1">
    <location>
        <begin position="22"/>
        <end position="32"/>
    </location>
</feature>
<evidence type="ECO:0000256" key="1">
    <source>
        <dbReference type="SAM" id="MobiDB-lite"/>
    </source>
</evidence>
<dbReference type="EnsemblProtists" id="EOD39304">
    <property type="protein sequence ID" value="EOD39304"/>
    <property type="gene ID" value="EMIHUDRAFT_260426"/>
</dbReference>
<protein>
    <submittedName>
        <fullName evidence="2">Uncharacterized protein</fullName>
    </submittedName>
</protein>
<organism evidence="2 3">
    <name type="scientific">Emiliania huxleyi (strain CCMP1516)</name>
    <dbReference type="NCBI Taxonomy" id="280463"/>
    <lineage>
        <taxon>Eukaryota</taxon>
        <taxon>Haptista</taxon>
        <taxon>Haptophyta</taxon>
        <taxon>Prymnesiophyceae</taxon>
        <taxon>Isochrysidales</taxon>
        <taxon>Noelaerhabdaceae</taxon>
        <taxon>Emiliania</taxon>
    </lineage>
</organism>
<sequence length="69" mass="6833">MVGSGSATAVIANTAAAGGESVNPQAVTQGRVNNRHGSHPVDGRRPLSNTHGAALIRKRIAAVGAPSPP</sequence>
<name>A0A0D3KU69_EMIH1</name>
<dbReference type="KEGG" id="ehx:EMIHUDRAFT_260426"/>
<dbReference type="HOGENOM" id="CLU_2781217_0_0_1"/>
<dbReference type="RefSeq" id="XP_005791733.1">
    <property type="nucleotide sequence ID" value="XM_005791676.1"/>
</dbReference>
<evidence type="ECO:0000313" key="2">
    <source>
        <dbReference type="EnsemblProtists" id="EOD39304"/>
    </source>
</evidence>
<reference evidence="2" key="2">
    <citation type="submission" date="2024-10" db="UniProtKB">
        <authorList>
            <consortium name="EnsemblProtists"/>
        </authorList>
    </citation>
    <scope>IDENTIFICATION</scope>
</reference>
<reference evidence="3" key="1">
    <citation type="journal article" date="2013" name="Nature">
        <title>Pan genome of the phytoplankton Emiliania underpins its global distribution.</title>
        <authorList>
            <person name="Read B.A."/>
            <person name="Kegel J."/>
            <person name="Klute M.J."/>
            <person name="Kuo A."/>
            <person name="Lefebvre S.C."/>
            <person name="Maumus F."/>
            <person name="Mayer C."/>
            <person name="Miller J."/>
            <person name="Monier A."/>
            <person name="Salamov A."/>
            <person name="Young J."/>
            <person name="Aguilar M."/>
            <person name="Claverie J.M."/>
            <person name="Frickenhaus S."/>
            <person name="Gonzalez K."/>
            <person name="Herman E.K."/>
            <person name="Lin Y.C."/>
            <person name="Napier J."/>
            <person name="Ogata H."/>
            <person name="Sarno A.F."/>
            <person name="Shmutz J."/>
            <person name="Schroeder D."/>
            <person name="de Vargas C."/>
            <person name="Verret F."/>
            <person name="von Dassow P."/>
            <person name="Valentin K."/>
            <person name="Van de Peer Y."/>
            <person name="Wheeler G."/>
            <person name="Dacks J.B."/>
            <person name="Delwiche C.F."/>
            <person name="Dyhrman S.T."/>
            <person name="Glockner G."/>
            <person name="John U."/>
            <person name="Richards T."/>
            <person name="Worden A.Z."/>
            <person name="Zhang X."/>
            <person name="Grigoriev I.V."/>
            <person name="Allen A.E."/>
            <person name="Bidle K."/>
            <person name="Borodovsky M."/>
            <person name="Bowler C."/>
            <person name="Brownlee C."/>
            <person name="Cock J.M."/>
            <person name="Elias M."/>
            <person name="Gladyshev V.N."/>
            <person name="Groth M."/>
            <person name="Guda C."/>
            <person name="Hadaegh A."/>
            <person name="Iglesias-Rodriguez M.D."/>
            <person name="Jenkins J."/>
            <person name="Jones B.M."/>
            <person name="Lawson T."/>
            <person name="Leese F."/>
            <person name="Lindquist E."/>
            <person name="Lobanov A."/>
            <person name="Lomsadze A."/>
            <person name="Malik S.B."/>
            <person name="Marsh M.E."/>
            <person name="Mackinder L."/>
            <person name="Mock T."/>
            <person name="Mueller-Roeber B."/>
            <person name="Pagarete A."/>
            <person name="Parker M."/>
            <person name="Probert I."/>
            <person name="Quesneville H."/>
            <person name="Raines C."/>
            <person name="Rensing S.A."/>
            <person name="Riano-Pachon D.M."/>
            <person name="Richier S."/>
            <person name="Rokitta S."/>
            <person name="Shiraiwa Y."/>
            <person name="Soanes D.M."/>
            <person name="van der Giezen M."/>
            <person name="Wahlund T.M."/>
            <person name="Williams B."/>
            <person name="Wilson W."/>
            <person name="Wolfe G."/>
            <person name="Wurch L.L."/>
        </authorList>
    </citation>
    <scope>NUCLEOTIDE SEQUENCE</scope>
</reference>
<evidence type="ECO:0000313" key="3">
    <source>
        <dbReference type="Proteomes" id="UP000013827"/>
    </source>
</evidence>
<dbReference type="PaxDb" id="2903-EOD39304"/>
<dbReference type="Proteomes" id="UP000013827">
    <property type="component" value="Unassembled WGS sequence"/>
</dbReference>
<keyword evidence="3" id="KW-1185">Reference proteome</keyword>
<proteinExistence type="predicted"/>
<dbReference type="GeneID" id="17284576"/>
<dbReference type="AlphaFoldDB" id="A0A0D3KU69"/>